<evidence type="ECO:0000313" key="2">
    <source>
        <dbReference type="EMBL" id="KAF2584949.1"/>
    </source>
</evidence>
<gene>
    <name evidence="2" type="ORF">F2Q70_00035189</name>
</gene>
<feature type="region of interest" description="Disordered" evidence="1">
    <location>
        <begin position="1"/>
        <end position="32"/>
    </location>
</feature>
<dbReference type="EMBL" id="QGKY02000246">
    <property type="protein sequence ID" value="KAF2584949.1"/>
    <property type="molecule type" value="Genomic_DNA"/>
</dbReference>
<reference evidence="2" key="1">
    <citation type="submission" date="2019-12" db="EMBL/GenBank/DDBJ databases">
        <title>Genome sequencing and annotation of Brassica cretica.</title>
        <authorList>
            <person name="Studholme D.J."/>
            <person name="Sarris P.F."/>
        </authorList>
    </citation>
    <scope>NUCLEOTIDE SEQUENCE</scope>
    <source>
        <strain evidence="2">PFS-102/07</strain>
        <tissue evidence="2">Leaf</tissue>
    </source>
</reference>
<dbReference type="AlphaFoldDB" id="A0A8S9JT35"/>
<protein>
    <submittedName>
        <fullName evidence="2">Uncharacterized protein</fullName>
    </submittedName>
</protein>
<name>A0A8S9JT35_BRACR</name>
<evidence type="ECO:0000256" key="1">
    <source>
        <dbReference type="SAM" id="MobiDB-lite"/>
    </source>
</evidence>
<accession>A0A8S9JT35</accession>
<organism evidence="2">
    <name type="scientific">Brassica cretica</name>
    <name type="common">Mustard</name>
    <dbReference type="NCBI Taxonomy" id="69181"/>
    <lineage>
        <taxon>Eukaryota</taxon>
        <taxon>Viridiplantae</taxon>
        <taxon>Streptophyta</taxon>
        <taxon>Embryophyta</taxon>
        <taxon>Tracheophyta</taxon>
        <taxon>Spermatophyta</taxon>
        <taxon>Magnoliopsida</taxon>
        <taxon>eudicotyledons</taxon>
        <taxon>Gunneridae</taxon>
        <taxon>Pentapetalae</taxon>
        <taxon>rosids</taxon>
        <taxon>malvids</taxon>
        <taxon>Brassicales</taxon>
        <taxon>Brassicaceae</taxon>
        <taxon>Brassiceae</taxon>
        <taxon>Brassica</taxon>
    </lineage>
</organism>
<sequence>MVSSSKRNQEGEAESPIESSGGRERDERDRAIDLLPFVRAIERRERTRKRERDERDRVETL</sequence>
<proteinExistence type="predicted"/>
<comment type="caution">
    <text evidence="2">The sequence shown here is derived from an EMBL/GenBank/DDBJ whole genome shotgun (WGS) entry which is preliminary data.</text>
</comment>
<feature type="compositionally biased region" description="Basic and acidic residues" evidence="1">
    <location>
        <begin position="21"/>
        <end position="32"/>
    </location>
</feature>